<sequence length="401" mass="42365">MNTSAALRRSHPDVVVVGAGIVGAACAHELACRGADVLVLDRAGIGGGVTAAGMGHVVVMDDTPAEFALSSWSRQLWLDLAPRLDPRQAFVRCGTVWVAADDEEYDLAAERRDALMRQGIACEMLDAQQLREAEPYLRDGLRGGMIIPDDAVVYAPSAADWLLAAEGRRGRVRCRLGAPVSRLTREGVMLADGEVIAAGAVLVANGLQAVDLLPGLPMQAKKGHLLITDRYPGVIRHQVLELGYIKSAHSATGTSVAFNVQPRPTGQLLIGSSRQFDSVDPAIEPAILARMLQRASEYLPQLPTLNAIRAWTGFRPATHDGLPLIGPAAHFANDDGLAVPTWLATGHEGLGVTTALGTAKLIAAQMTGSPDDVPIDPTPYLPARFRSTSATDGVSEGVAHV</sequence>
<dbReference type="SUPFAM" id="SSF51905">
    <property type="entry name" value="FAD/NAD(P)-binding domain"/>
    <property type="match status" value="1"/>
</dbReference>
<dbReference type="PRINTS" id="PR00420">
    <property type="entry name" value="RNGMNOXGNASE"/>
</dbReference>
<name>A0A158EDW6_9BURK</name>
<dbReference type="GO" id="GO:0016491">
    <property type="term" value="F:oxidoreductase activity"/>
    <property type="evidence" value="ECO:0007669"/>
    <property type="project" value="UniProtKB-KW"/>
</dbReference>
<reference evidence="3" key="1">
    <citation type="submission" date="2016-01" db="EMBL/GenBank/DDBJ databases">
        <authorList>
            <person name="Peeters C."/>
        </authorList>
    </citation>
    <scope>NUCLEOTIDE SEQUENCE</scope>
    <source>
        <strain evidence="3">LMG 29321</strain>
    </source>
</reference>
<dbReference type="Proteomes" id="UP000071859">
    <property type="component" value="Unassembled WGS sequence"/>
</dbReference>
<dbReference type="InterPro" id="IPR036188">
    <property type="entry name" value="FAD/NAD-bd_sf"/>
</dbReference>
<organism evidence="3 4">
    <name type="scientific">Caballeronia calidae</name>
    <dbReference type="NCBI Taxonomy" id="1777139"/>
    <lineage>
        <taxon>Bacteria</taxon>
        <taxon>Pseudomonadati</taxon>
        <taxon>Pseudomonadota</taxon>
        <taxon>Betaproteobacteria</taxon>
        <taxon>Burkholderiales</taxon>
        <taxon>Burkholderiaceae</taxon>
        <taxon>Caballeronia</taxon>
    </lineage>
</organism>
<dbReference type="Gene3D" id="3.30.9.10">
    <property type="entry name" value="D-Amino Acid Oxidase, subunit A, domain 2"/>
    <property type="match status" value="1"/>
</dbReference>
<dbReference type="Pfam" id="PF01266">
    <property type="entry name" value="DAO"/>
    <property type="match status" value="1"/>
</dbReference>
<dbReference type="AlphaFoldDB" id="A0A158EDW6"/>
<comment type="caution">
    <text evidence="3">The sequence shown here is derived from an EMBL/GenBank/DDBJ whole genome shotgun (WGS) entry which is preliminary data.</text>
</comment>
<keyword evidence="1" id="KW-0560">Oxidoreductase</keyword>
<evidence type="ECO:0000256" key="1">
    <source>
        <dbReference type="ARBA" id="ARBA00023002"/>
    </source>
</evidence>
<accession>A0A158EDW6</accession>
<protein>
    <submittedName>
        <fullName evidence="3">FAD dependent oxidoreductase</fullName>
    </submittedName>
</protein>
<evidence type="ECO:0000313" key="3">
    <source>
        <dbReference type="EMBL" id="SAL05014.1"/>
    </source>
</evidence>
<dbReference type="InterPro" id="IPR006076">
    <property type="entry name" value="FAD-dep_OxRdtase"/>
</dbReference>
<dbReference type="Gene3D" id="3.50.50.60">
    <property type="entry name" value="FAD/NAD(P)-binding domain"/>
    <property type="match status" value="1"/>
</dbReference>
<dbReference type="PANTHER" id="PTHR13847">
    <property type="entry name" value="SARCOSINE DEHYDROGENASE-RELATED"/>
    <property type="match status" value="1"/>
</dbReference>
<dbReference type="SUPFAM" id="SSF54373">
    <property type="entry name" value="FAD-linked reductases, C-terminal domain"/>
    <property type="match status" value="1"/>
</dbReference>
<dbReference type="PANTHER" id="PTHR13847:SF287">
    <property type="entry name" value="FAD-DEPENDENT OXIDOREDUCTASE DOMAIN-CONTAINING PROTEIN 1"/>
    <property type="match status" value="1"/>
</dbReference>
<feature type="domain" description="FAD dependent oxidoreductase" evidence="2">
    <location>
        <begin position="13"/>
        <end position="364"/>
    </location>
</feature>
<gene>
    <name evidence="3" type="ORF">AWB78_07246</name>
</gene>
<evidence type="ECO:0000313" key="4">
    <source>
        <dbReference type="Proteomes" id="UP000071859"/>
    </source>
</evidence>
<proteinExistence type="predicted"/>
<dbReference type="EMBL" id="FCOX02000072">
    <property type="protein sequence ID" value="SAL05014.1"/>
    <property type="molecule type" value="Genomic_DNA"/>
</dbReference>
<keyword evidence="4" id="KW-1185">Reference proteome</keyword>
<evidence type="ECO:0000259" key="2">
    <source>
        <dbReference type="Pfam" id="PF01266"/>
    </source>
</evidence>
<dbReference type="GO" id="GO:0005737">
    <property type="term" value="C:cytoplasm"/>
    <property type="evidence" value="ECO:0007669"/>
    <property type="project" value="TreeGrafter"/>
</dbReference>